<evidence type="ECO:0000313" key="2">
    <source>
        <dbReference type="EMBL" id="EOR92915.1"/>
    </source>
</evidence>
<dbReference type="Gene3D" id="3.90.550.10">
    <property type="entry name" value="Spore Coat Polysaccharide Biosynthesis Protein SpsA, Chain A"/>
    <property type="match status" value="1"/>
</dbReference>
<evidence type="ECO:0000259" key="1">
    <source>
        <dbReference type="Pfam" id="PF00535"/>
    </source>
</evidence>
<dbReference type="RefSeq" id="WP_016197223.1">
    <property type="nucleotide sequence ID" value="NZ_AQPN01000141.1"/>
</dbReference>
<dbReference type="InterPro" id="IPR029044">
    <property type="entry name" value="Nucleotide-diphossugar_trans"/>
</dbReference>
<dbReference type="eggNOG" id="COG1215">
    <property type="taxonomic scope" value="Bacteria"/>
</dbReference>
<comment type="caution">
    <text evidence="2">The sequence shown here is derived from an EMBL/GenBank/DDBJ whole genome shotgun (WGS) entry which is preliminary data.</text>
</comment>
<sequence>MMEKPTISILTPVWNGLPYIKECIESVLIQDFTDWELLVSDNGSTDGTRDYLDSLNDPRIRIFKQEENVGIMGNINFLFIQANASISQILCADDYFTSSTSLYTIVKYWEHASPEIGFVRFNHTETKNSICRIIDLENRIVPPILESGTATLWLFVFGNIPGNLSNVSLRTQLVADIGYFNQNLPAAGDFEFWSRAISKVSMGIQNESTVYIRRHDNVASNYLSQKGEFYLQHIIIYKYLIKELESHYDRKKLIAYFNYEICSYHYRNAIKSALHGRFGYLKTMLETKSSITWSKWLQVTACLPFALFNGHQKLTIHMAEMLINHQQKQLGVSEHLN</sequence>
<keyword evidence="3" id="KW-1185">Reference proteome</keyword>
<proteinExistence type="predicted"/>
<dbReference type="GO" id="GO:0016758">
    <property type="term" value="F:hexosyltransferase activity"/>
    <property type="evidence" value="ECO:0007669"/>
    <property type="project" value="UniProtKB-ARBA"/>
</dbReference>
<dbReference type="EMBL" id="AQPN01000141">
    <property type="protein sequence ID" value="EOR92915.1"/>
    <property type="molecule type" value="Genomic_DNA"/>
</dbReference>
<reference evidence="2 3" key="1">
    <citation type="journal article" date="2013" name="Genome Announc.">
        <title>Draft Genome Sequence of Arcticibacter svalbardensis Strain MN12-7T, a Member of the Family Sphingobacteriaceae Isolated from an Arctic Soil Sample.</title>
        <authorList>
            <person name="Shivaji S."/>
            <person name="Ara S."/>
            <person name="Prasad S."/>
            <person name="Manasa B.P."/>
            <person name="Begum Z."/>
            <person name="Singh A."/>
            <person name="Kumar Pinnaka A."/>
        </authorList>
    </citation>
    <scope>NUCLEOTIDE SEQUENCE [LARGE SCALE GENOMIC DNA]</scope>
    <source>
        <strain evidence="2 3">MN12-7</strain>
    </source>
</reference>
<dbReference type="SUPFAM" id="SSF53448">
    <property type="entry name" value="Nucleotide-diphospho-sugar transferases"/>
    <property type="match status" value="1"/>
</dbReference>
<gene>
    <name evidence="2" type="ORF">ADIARSV_4003</name>
</gene>
<evidence type="ECO:0000313" key="3">
    <source>
        <dbReference type="Proteomes" id="UP000014174"/>
    </source>
</evidence>
<dbReference type="OrthoDB" id="9815829at2"/>
<dbReference type="Pfam" id="PF00535">
    <property type="entry name" value="Glycos_transf_2"/>
    <property type="match status" value="1"/>
</dbReference>
<dbReference type="PANTHER" id="PTHR22916:SF3">
    <property type="entry name" value="UDP-GLCNAC:BETAGAL BETA-1,3-N-ACETYLGLUCOSAMINYLTRANSFERASE-LIKE PROTEIN 1"/>
    <property type="match status" value="1"/>
</dbReference>
<dbReference type="AlphaFoldDB" id="R9GMZ3"/>
<dbReference type="PANTHER" id="PTHR22916">
    <property type="entry name" value="GLYCOSYLTRANSFERASE"/>
    <property type="match status" value="1"/>
</dbReference>
<organism evidence="2 3">
    <name type="scientific">Arcticibacter svalbardensis MN12-7</name>
    <dbReference type="NCBI Taxonomy" id="1150600"/>
    <lineage>
        <taxon>Bacteria</taxon>
        <taxon>Pseudomonadati</taxon>
        <taxon>Bacteroidota</taxon>
        <taxon>Sphingobacteriia</taxon>
        <taxon>Sphingobacteriales</taxon>
        <taxon>Sphingobacteriaceae</taxon>
        <taxon>Arcticibacter</taxon>
    </lineage>
</organism>
<protein>
    <submittedName>
        <fullName evidence="2">Glycosyl transferase, family 2</fullName>
    </submittedName>
</protein>
<feature type="domain" description="Glycosyltransferase 2-like" evidence="1">
    <location>
        <begin position="8"/>
        <end position="114"/>
    </location>
</feature>
<name>R9GMZ3_9SPHI</name>
<dbReference type="InterPro" id="IPR001173">
    <property type="entry name" value="Glyco_trans_2-like"/>
</dbReference>
<keyword evidence="2" id="KW-0808">Transferase</keyword>
<dbReference type="Proteomes" id="UP000014174">
    <property type="component" value="Unassembled WGS sequence"/>
</dbReference>
<dbReference type="STRING" id="1150600.ADIARSV_4003"/>
<dbReference type="CDD" id="cd00761">
    <property type="entry name" value="Glyco_tranf_GTA_type"/>
    <property type="match status" value="1"/>
</dbReference>
<accession>R9GMZ3</accession>